<organism evidence="2 3">
    <name type="scientific">Candidatus Mailhella merdigallinarum</name>
    <dbReference type="NCBI Taxonomy" id="2838658"/>
    <lineage>
        <taxon>Bacteria</taxon>
        <taxon>Pseudomonadati</taxon>
        <taxon>Thermodesulfobacteriota</taxon>
        <taxon>Desulfovibrionia</taxon>
        <taxon>Desulfovibrionales</taxon>
        <taxon>Desulfovibrionaceae</taxon>
        <taxon>Mailhella</taxon>
    </lineage>
</organism>
<proteinExistence type="predicted"/>
<evidence type="ECO:0000313" key="3">
    <source>
        <dbReference type="Proteomes" id="UP000824225"/>
    </source>
</evidence>
<dbReference type="AlphaFoldDB" id="A0A9D2KKH4"/>
<feature type="compositionally biased region" description="Basic and acidic residues" evidence="1">
    <location>
        <begin position="196"/>
        <end position="216"/>
    </location>
</feature>
<reference evidence="2" key="2">
    <citation type="submission" date="2021-04" db="EMBL/GenBank/DDBJ databases">
        <authorList>
            <person name="Gilroy R."/>
        </authorList>
    </citation>
    <scope>NUCLEOTIDE SEQUENCE</scope>
    <source>
        <strain evidence="2">CHK186-16707</strain>
    </source>
</reference>
<evidence type="ECO:0000313" key="2">
    <source>
        <dbReference type="EMBL" id="HJA08924.1"/>
    </source>
</evidence>
<name>A0A9D2KKH4_9BACT</name>
<sequence length="346" mass="37428">MQKTKNPVLIGDPIAETPPAPDAAFESAAAELVAEARQSSEVMAQADLAEALHYNQIIGLTHYARALDSINKIALLKSLQQLKDAKDYKNMILPEPDGGVIKVRTWQQLCDALGLSRSKVDEDLANLAAFGEDVLKAQDSLGIGYRELRGLRGGLAALPADEQAEVRDLIANAAASGDKEELLATLDEVGARNSRLSKELEEARADGKAKDSRISDKGRQIDDLQTRLARLTNPATPEARETLHAEQQDNIRRQVTIVCDRLVGEVSSLCRILAATAKYDSEHPDGLPVLTSPFWHELDERIGAAWMAAADLLTESGLDSVAPAINPADFDDAPTAFEVEPESAHQ</sequence>
<feature type="region of interest" description="Disordered" evidence="1">
    <location>
        <begin position="195"/>
        <end position="216"/>
    </location>
</feature>
<comment type="caution">
    <text evidence="2">The sequence shown here is derived from an EMBL/GenBank/DDBJ whole genome shotgun (WGS) entry which is preliminary data.</text>
</comment>
<gene>
    <name evidence="2" type="ORF">H9962_07020</name>
</gene>
<evidence type="ECO:0000256" key="1">
    <source>
        <dbReference type="SAM" id="MobiDB-lite"/>
    </source>
</evidence>
<protein>
    <submittedName>
        <fullName evidence="2">Uncharacterized protein</fullName>
    </submittedName>
</protein>
<dbReference type="EMBL" id="DXAN01000023">
    <property type="protein sequence ID" value="HJA08924.1"/>
    <property type="molecule type" value="Genomic_DNA"/>
</dbReference>
<reference evidence="2" key="1">
    <citation type="journal article" date="2021" name="PeerJ">
        <title>Extensive microbial diversity within the chicken gut microbiome revealed by metagenomics and culture.</title>
        <authorList>
            <person name="Gilroy R."/>
            <person name="Ravi A."/>
            <person name="Getino M."/>
            <person name="Pursley I."/>
            <person name="Horton D.L."/>
            <person name="Alikhan N.F."/>
            <person name="Baker D."/>
            <person name="Gharbi K."/>
            <person name="Hall N."/>
            <person name="Watson M."/>
            <person name="Adriaenssens E.M."/>
            <person name="Foster-Nyarko E."/>
            <person name="Jarju S."/>
            <person name="Secka A."/>
            <person name="Antonio M."/>
            <person name="Oren A."/>
            <person name="Chaudhuri R.R."/>
            <person name="La Ragione R."/>
            <person name="Hildebrand F."/>
            <person name="Pallen M.J."/>
        </authorList>
    </citation>
    <scope>NUCLEOTIDE SEQUENCE</scope>
    <source>
        <strain evidence="2">CHK186-16707</strain>
    </source>
</reference>
<accession>A0A9D2KKH4</accession>
<dbReference type="Proteomes" id="UP000824225">
    <property type="component" value="Unassembled WGS sequence"/>
</dbReference>